<evidence type="ECO:0000313" key="6">
    <source>
        <dbReference type="Proteomes" id="UP000028653"/>
    </source>
</evidence>
<dbReference type="InterPro" id="IPR008966">
    <property type="entry name" value="Adhesion_dom_sf"/>
</dbReference>
<dbReference type="GO" id="GO:0009289">
    <property type="term" value="C:pilus"/>
    <property type="evidence" value="ECO:0007669"/>
    <property type="project" value="UniProtKB-SubCell"/>
</dbReference>
<dbReference type="STRING" id="1006004.GBAG_2938"/>
<accession>A0A085G8D1</accession>
<evidence type="ECO:0000256" key="2">
    <source>
        <dbReference type="ARBA" id="ARBA00006671"/>
    </source>
</evidence>
<dbReference type="SUPFAM" id="SSF49401">
    <property type="entry name" value="Bacterial adhesins"/>
    <property type="match status" value="1"/>
</dbReference>
<dbReference type="PANTHER" id="PTHR33420:SF14">
    <property type="entry name" value="TYPE 1 FIMBRIN D-MANNOSE SPECIFIC ADHESIN"/>
    <property type="match status" value="1"/>
</dbReference>
<organism evidence="5 6">
    <name type="scientific">Buttiauxella agrestis ATCC 33320</name>
    <dbReference type="NCBI Taxonomy" id="1006004"/>
    <lineage>
        <taxon>Bacteria</taxon>
        <taxon>Pseudomonadati</taxon>
        <taxon>Pseudomonadota</taxon>
        <taxon>Gammaproteobacteria</taxon>
        <taxon>Enterobacterales</taxon>
        <taxon>Enterobacteriaceae</taxon>
        <taxon>Buttiauxella</taxon>
    </lineage>
</organism>
<name>A0A085G8D1_9ENTR</name>
<sequence>MKIILSLLICFFIVPRAFSCAGNNENHVLDVQLHATLRLNNTQKSGSVLYSETKKLSELTHNNSDLSCADSSDILMVSGLLTGSESGRGVYPTAIDGVGVRIYYGVNYHDSYRSLKKLPFHDGMPVYKNQPLKTKDITLKIELVRTAGEIKAHGVLQFHQQALLSFHTKQLNNIINLHISTALPAPVCNVQLPQLIVHLPSKKLASIGAKKSLPNDQTLIPLSLECNSTPHLISLTLNGDAFNSLAGILNIEKSDDAARGVGVQFWYKKRIIPVNIPFMIMGRELDNAETGTLLIPLHANYIQIAPTTSAGKVNVAATLHFNYL</sequence>
<evidence type="ECO:0000256" key="3">
    <source>
        <dbReference type="ARBA" id="ARBA00023263"/>
    </source>
</evidence>
<comment type="subcellular location">
    <subcellularLocation>
        <location evidence="1">Fimbrium</location>
    </subcellularLocation>
</comment>
<dbReference type="InterPro" id="IPR036937">
    <property type="entry name" value="Adhesion_dom_fimbrial_sf"/>
</dbReference>
<dbReference type="OrthoDB" id="8970968at2"/>
<feature type="signal peptide" evidence="4">
    <location>
        <begin position="1"/>
        <end position="21"/>
    </location>
</feature>
<dbReference type="RefSeq" id="WP_156104894.1">
    <property type="nucleotide sequence ID" value="NZ_JMPI01000047.1"/>
</dbReference>
<evidence type="ECO:0000256" key="4">
    <source>
        <dbReference type="SAM" id="SignalP"/>
    </source>
</evidence>
<comment type="caution">
    <text evidence="5">The sequence shown here is derived from an EMBL/GenBank/DDBJ whole genome shotgun (WGS) entry which is preliminary data.</text>
</comment>
<protein>
    <submittedName>
        <fullName evidence="5">Uncharacterized protein</fullName>
    </submittedName>
</protein>
<dbReference type="Proteomes" id="UP000028653">
    <property type="component" value="Unassembled WGS sequence"/>
</dbReference>
<feature type="chain" id="PRO_5001790952" evidence="4">
    <location>
        <begin position="22"/>
        <end position="324"/>
    </location>
</feature>
<proteinExistence type="inferred from homology"/>
<dbReference type="Gene3D" id="2.60.40.1090">
    <property type="entry name" value="Fimbrial-type adhesion domain"/>
    <property type="match status" value="1"/>
</dbReference>
<dbReference type="AlphaFoldDB" id="A0A085G8D1"/>
<dbReference type="Gene3D" id="2.60.40.3310">
    <property type="match status" value="1"/>
</dbReference>
<dbReference type="PANTHER" id="PTHR33420">
    <property type="entry name" value="FIMBRIAL SUBUNIT ELFA-RELATED"/>
    <property type="match status" value="1"/>
</dbReference>
<dbReference type="EMBL" id="JMPI01000047">
    <property type="protein sequence ID" value="KFC79976.1"/>
    <property type="molecule type" value="Genomic_DNA"/>
</dbReference>
<comment type="similarity">
    <text evidence="2">Belongs to the fimbrial protein family.</text>
</comment>
<dbReference type="InterPro" id="IPR050263">
    <property type="entry name" value="Bact_Fimbrial_Adh_Pro"/>
</dbReference>
<evidence type="ECO:0000256" key="1">
    <source>
        <dbReference type="ARBA" id="ARBA00004561"/>
    </source>
</evidence>
<keyword evidence="3" id="KW-0281">Fimbrium</keyword>
<dbReference type="GO" id="GO:0043709">
    <property type="term" value="P:cell adhesion involved in single-species biofilm formation"/>
    <property type="evidence" value="ECO:0007669"/>
    <property type="project" value="TreeGrafter"/>
</dbReference>
<dbReference type="eggNOG" id="COG3539">
    <property type="taxonomic scope" value="Bacteria"/>
</dbReference>
<keyword evidence="6" id="KW-1185">Reference proteome</keyword>
<keyword evidence="4" id="KW-0732">Signal</keyword>
<gene>
    <name evidence="5" type="ORF">GBAG_2938</name>
</gene>
<evidence type="ECO:0000313" key="5">
    <source>
        <dbReference type="EMBL" id="KFC79976.1"/>
    </source>
</evidence>
<reference evidence="5 6" key="1">
    <citation type="submission" date="2014-05" db="EMBL/GenBank/DDBJ databases">
        <title>ATOL: Assembling a taxonomically balanced genome-scale reconstruction of the evolutionary history of the Enterobacteriaceae.</title>
        <authorList>
            <person name="Plunkett G.III."/>
            <person name="Neeno-Eckwall E.C."/>
            <person name="Glasner J.D."/>
            <person name="Perna N.T."/>
        </authorList>
    </citation>
    <scope>NUCLEOTIDE SEQUENCE [LARGE SCALE GENOMIC DNA]</scope>
    <source>
        <strain evidence="5 6">ATCC 33320</strain>
    </source>
</reference>